<keyword evidence="2 5" id="KW-0238">DNA-binding</keyword>
<evidence type="ECO:0000256" key="2">
    <source>
        <dbReference type="ARBA" id="ARBA00023125"/>
    </source>
</evidence>
<gene>
    <name evidence="5" type="ORF">DYH56_08860</name>
</gene>
<protein>
    <submittedName>
        <fullName evidence="5">LacI family DNA-binding transcriptional regulator</fullName>
    </submittedName>
</protein>
<dbReference type="InterPro" id="IPR010982">
    <property type="entry name" value="Lambda_DNA-bd_dom_sf"/>
</dbReference>
<organism evidence="5 6">
    <name type="scientific">Psychrilyobacter piezotolerans</name>
    <dbReference type="NCBI Taxonomy" id="2293438"/>
    <lineage>
        <taxon>Bacteria</taxon>
        <taxon>Fusobacteriati</taxon>
        <taxon>Fusobacteriota</taxon>
        <taxon>Fusobacteriia</taxon>
        <taxon>Fusobacteriales</taxon>
        <taxon>Fusobacteriaceae</taxon>
        <taxon>Psychrilyobacter</taxon>
    </lineage>
</organism>
<evidence type="ECO:0000313" key="5">
    <source>
        <dbReference type="EMBL" id="REI40930.1"/>
    </source>
</evidence>
<keyword evidence="1" id="KW-0805">Transcription regulation</keyword>
<name>A0ABX9KGB1_9FUSO</name>
<dbReference type="CDD" id="cd01392">
    <property type="entry name" value="HTH_LacI"/>
    <property type="match status" value="1"/>
</dbReference>
<dbReference type="GO" id="GO:0003677">
    <property type="term" value="F:DNA binding"/>
    <property type="evidence" value="ECO:0007669"/>
    <property type="project" value="UniProtKB-KW"/>
</dbReference>
<keyword evidence="6" id="KW-1185">Reference proteome</keyword>
<comment type="caution">
    <text evidence="5">The sequence shown here is derived from an EMBL/GenBank/DDBJ whole genome shotgun (WGS) entry which is preliminary data.</text>
</comment>
<dbReference type="SUPFAM" id="SSF47413">
    <property type="entry name" value="lambda repressor-like DNA-binding domains"/>
    <property type="match status" value="1"/>
</dbReference>
<evidence type="ECO:0000259" key="4">
    <source>
        <dbReference type="PROSITE" id="PS50932"/>
    </source>
</evidence>
<reference evidence="5 6" key="1">
    <citation type="submission" date="2018-08" db="EMBL/GenBank/DDBJ databases">
        <title>Draft genome sequence of Psychrilyobacter sp. strain SD5 isolated from Black Sea water.</title>
        <authorList>
            <person name="Yadav S."/>
            <person name="Villanueva L."/>
            <person name="Damste J.S.S."/>
        </authorList>
    </citation>
    <scope>NUCLEOTIDE SEQUENCE [LARGE SCALE GENOMIC DNA]</scope>
    <source>
        <strain evidence="5 6">SD5</strain>
    </source>
</reference>
<dbReference type="Gene3D" id="1.10.260.40">
    <property type="entry name" value="lambda repressor-like DNA-binding domains"/>
    <property type="match status" value="1"/>
</dbReference>
<accession>A0ABX9KGB1</accession>
<dbReference type="PROSITE" id="PS50932">
    <property type="entry name" value="HTH_LACI_2"/>
    <property type="match status" value="1"/>
</dbReference>
<dbReference type="InterPro" id="IPR028082">
    <property type="entry name" value="Peripla_BP_I"/>
</dbReference>
<sequence length="342" mass="38908">MLQWCITYVSGYNINEENRMRIKDIAQLAGVSTATVSRVINNSTSVREETRKIVLEVIKAKNYRPNITAQNLAKKETNTIGVVIPDLDNPFFGKIIKGIYEKIEEENLNIILLNSYGSLKKEKRVIETLIEQRVKGVIIVPVAKDKDSSYKHFNRLDEFKIPYVLVDREIEGDNFSKVYLENRKGAYKATKYLLTKVSDIAMISGPVRTTTATKRLKGYSIAMGEKNLEEKVYYGDYKIESGYKIITEIIRDNKLPEALFVANNMMTLGVIKGLIENNIKISENILIFSFDEVEMAEIFGVKIDYLEFDVKSIGEKAVDILKGKLNGDKSRKIVKIPGEIKK</sequence>
<dbReference type="CDD" id="cd06267">
    <property type="entry name" value="PBP1_LacI_sugar_binding-like"/>
    <property type="match status" value="1"/>
</dbReference>
<dbReference type="Gene3D" id="3.40.50.2300">
    <property type="match status" value="2"/>
</dbReference>
<feature type="domain" description="HTH lacI-type" evidence="4">
    <location>
        <begin position="20"/>
        <end position="74"/>
    </location>
</feature>
<dbReference type="SMART" id="SM00354">
    <property type="entry name" value="HTH_LACI"/>
    <property type="match status" value="1"/>
</dbReference>
<dbReference type="InterPro" id="IPR000843">
    <property type="entry name" value="HTH_LacI"/>
</dbReference>
<proteinExistence type="predicted"/>
<dbReference type="PANTHER" id="PTHR30146:SF109">
    <property type="entry name" value="HTH-TYPE TRANSCRIPTIONAL REGULATOR GALS"/>
    <property type="match status" value="1"/>
</dbReference>
<dbReference type="Proteomes" id="UP000263486">
    <property type="component" value="Unassembled WGS sequence"/>
</dbReference>
<dbReference type="EMBL" id="QUAJ01000014">
    <property type="protein sequence ID" value="REI40930.1"/>
    <property type="molecule type" value="Genomic_DNA"/>
</dbReference>
<dbReference type="PROSITE" id="PS00356">
    <property type="entry name" value="HTH_LACI_1"/>
    <property type="match status" value="1"/>
</dbReference>
<dbReference type="PANTHER" id="PTHR30146">
    <property type="entry name" value="LACI-RELATED TRANSCRIPTIONAL REPRESSOR"/>
    <property type="match status" value="1"/>
</dbReference>
<keyword evidence="3" id="KW-0804">Transcription</keyword>
<dbReference type="Pfam" id="PF13407">
    <property type="entry name" value="Peripla_BP_4"/>
    <property type="match status" value="1"/>
</dbReference>
<dbReference type="PRINTS" id="PR00036">
    <property type="entry name" value="HTHLACI"/>
</dbReference>
<evidence type="ECO:0000256" key="3">
    <source>
        <dbReference type="ARBA" id="ARBA00023163"/>
    </source>
</evidence>
<evidence type="ECO:0000256" key="1">
    <source>
        <dbReference type="ARBA" id="ARBA00023015"/>
    </source>
</evidence>
<dbReference type="Pfam" id="PF00356">
    <property type="entry name" value="LacI"/>
    <property type="match status" value="1"/>
</dbReference>
<dbReference type="SUPFAM" id="SSF53822">
    <property type="entry name" value="Periplasmic binding protein-like I"/>
    <property type="match status" value="1"/>
</dbReference>
<dbReference type="InterPro" id="IPR025997">
    <property type="entry name" value="SBP_2_dom"/>
</dbReference>
<evidence type="ECO:0000313" key="6">
    <source>
        <dbReference type="Proteomes" id="UP000263486"/>
    </source>
</evidence>